<dbReference type="KEGG" id="lmoi:VV02_15060"/>
<sequence>MALVGAVAVASLGLFFLALDRGWLGDDVGNGSGFCEAARDAMVRQPANTFSNLGFVTAGLLIAWHVERHWASLAHPVLMTAYAGLVVLLGPGSMAMHAAQSSLGGLLDLTSMYLVASFAAAYAVTRVLQLGTVVFGLLFLGAVALCEAVGSVDASVPMVDHPGNLIFGILLVVAVALEVVLRRGPTTPPDVRYAGLALGCMAVAFAIWNVSQTGMSWCHPSSLWQGHAAWHLLCAAAAYWLYRYYATEVREAVVRTPIRMQG</sequence>
<feature type="binding site" evidence="6">
    <location>
        <position position="231"/>
    </location>
    <ligand>
        <name>Zn(2+)</name>
        <dbReference type="ChEBI" id="CHEBI:29105"/>
        <note>catalytic</note>
    </ligand>
</feature>
<dbReference type="GO" id="GO:0016020">
    <property type="term" value="C:membrane"/>
    <property type="evidence" value="ECO:0007669"/>
    <property type="project" value="UniProtKB-SubCell"/>
</dbReference>
<dbReference type="GO" id="GO:0046872">
    <property type="term" value="F:metal ion binding"/>
    <property type="evidence" value="ECO:0007669"/>
    <property type="project" value="UniProtKB-KW"/>
</dbReference>
<keyword evidence="4 7" id="KW-1133">Transmembrane helix</keyword>
<keyword evidence="5 7" id="KW-0472">Membrane</keyword>
<feature type="transmembrane region" description="Helical" evidence="7">
    <location>
        <begin position="193"/>
        <end position="211"/>
    </location>
</feature>
<feature type="transmembrane region" description="Helical" evidence="7">
    <location>
        <begin position="223"/>
        <end position="242"/>
    </location>
</feature>
<dbReference type="InterPro" id="IPR008901">
    <property type="entry name" value="ACER"/>
</dbReference>
<keyword evidence="6" id="KW-0862">Zinc</keyword>
<evidence type="ECO:0000256" key="6">
    <source>
        <dbReference type="PIRSR" id="PIRSR608901-2"/>
    </source>
</evidence>
<evidence type="ECO:0000256" key="1">
    <source>
        <dbReference type="ARBA" id="ARBA00004141"/>
    </source>
</evidence>
<accession>A0A0K1JJI0</accession>
<feature type="transmembrane region" description="Helical" evidence="7">
    <location>
        <begin position="47"/>
        <end position="66"/>
    </location>
</feature>
<gene>
    <name evidence="8" type="ORF">VV02_15060</name>
</gene>
<evidence type="ECO:0000256" key="2">
    <source>
        <dbReference type="ARBA" id="ARBA00022692"/>
    </source>
</evidence>
<feature type="transmembrane region" description="Helical" evidence="7">
    <location>
        <begin position="164"/>
        <end position="181"/>
    </location>
</feature>
<feature type="transmembrane region" description="Helical" evidence="7">
    <location>
        <begin position="105"/>
        <end position="125"/>
    </location>
</feature>
<evidence type="ECO:0000313" key="8">
    <source>
        <dbReference type="EMBL" id="AKU16877.1"/>
    </source>
</evidence>
<dbReference type="Proteomes" id="UP000066480">
    <property type="component" value="Chromosome"/>
</dbReference>
<reference evidence="8 9" key="1">
    <citation type="submission" date="2015-03" db="EMBL/GenBank/DDBJ databases">
        <title>Luteipulveratus halotolerans sp. nov., a novel actinobacterium (Dermacoccaceae) from Sarawak, Malaysia.</title>
        <authorList>
            <person name="Juboi H."/>
            <person name="Basik A."/>
            <person name="Shamsul S.S."/>
            <person name="Arnold P."/>
            <person name="Schmitt E.K."/>
            <person name="Sanglier J.-J."/>
            <person name="Yeo T."/>
        </authorList>
    </citation>
    <scope>NUCLEOTIDE SEQUENCE [LARGE SCALE GENOMIC DNA]</scope>
    <source>
        <strain evidence="8 9">MN07-A0370</strain>
    </source>
</reference>
<comment type="subcellular location">
    <subcellularLocation>
        <location evidence="1">Membrane</location>
        <topology evidence="1">Multi-pass membrane protein</topology>
    </subcellularLocation>
</comment>
<evidence type="ECO:0008006" key="10">
    <source>
        <dbReference type="Google" id="ProtNLM"/>
    </source>
</evidence>
<comment type="cofactor">
    <cofactor evidence="6">
        <name>Zn(2+)</name>
        <dbReference type="ChEBI" id="CHEBI:29105"/>
    </cofactor>
</comment>
<feature type="transmembrane region" description="Helical" evidence="7">
    <location>
        <begin position="78"/>
        <end position="99"/>
    </location>
</feature>
<feature type="binding site" evidence="6">
    <location>
        <position position="227"/>
    </location>
    <ligand>
        <name>Zn(2+)</name>
        <dbReference type="ChEBI" id="CHEBI:29105"/>
        <note>catalytic</note>
    </ligand>
</feature>
<evidence type="ECO:0000256" key="4">
    <source>
        <dbReference type="ARBA" id="ARBA00022989"/>
    </source>
</evidence>
<dbReference type="OrthoDB" id="326451at2"/>
<evidence type="ECO:0000313" key="9">
    <source>
        <dbReference type="Proteomes" id="UP000066480"/>
    </source>
</evidence>
<keyword evidence="9" id="KW-1185">Reference proteome</keyword>
<proteinExistence type="predicted"/>
<dbReference type="AlphaFoldDB" id="A0A0K1JJI0"/>
<feature type="binding site" evidence="6">
    <location>
        <position position="97"/>
    </location>
    <ligand>
        <name>Zn(2+)</name>
        <dbReference type="ChEBI" id="CHEBI:29105"/>
        <note>catalytic</note>
    </ligand>
</feature>
<name>A0A0K1JJI0_9MICO</name>
<dbReference type="GO" id="GO:0016811">
    <property type="term" value="F:hydrolase activity, acting on carbon-nitrogen (but not peptide) bonds, in linear amides"/>
    <property type="evidence" value="ECO:0007669"/>
    <property type="project" value="InterPro"/>
</dbReference>
<evidence type="ECO:0000256" key="3">
    <source>
        <dbReference type="ARBA" id="ARBA00022801"/>
    </source>
</evidence>
<evidence type="ECO:0000256" key="5">
    <source>
        <dbReference type="ARBA" id="ARBA00023136"/>
    </source>
</evidence>
<dbReference type="Pfam" id="PF05875">
    <property type="entry name" value="Ceramidase"/>
    <property type="match status" value="1"/>
</dbReference>
<keyword evidence="6" id="KW-0479">Metal-binding</keyword>
<organism evidence="8 9">
    <name type="scientific">Luteipulveratus mongoliensis</name>
    <dbReference type="NCBI Taxonomy" id="571913"/>
    <lineage>
        <taxon>Bacteria</taxon>
        <taxon>Bacillati</taxon>
        <taxon>Actinomycetota</taxon>
        <taxon>Actinomycetes</taxon>
        <taxon>Micrococcales</taxon>
        <taxon>Dermacoccaceae</taxon>
        <taxon>Luteipulveratus</taxon>
    </lineage>
</organism>
<protein>
    <recommendedName>
        <fullName evidence="10">Ceramidase</fullName>
    </recommendedName>
</protein>
<keyword evidence="2 7" id="KW-0812">Transmembrane</keyword>
<evidence type="ECO:0000256" key="7">
    <source>
        <dbReference type="SAM" id="Phobius"/>
    </source>
</evidence>
<keyword evidence="3" id="KW-0378">Hydrolase</keyword>
<feature type="transmembrane region" description="Helical" evidence="7">
    <location>
        <begin position="132"/>
        <end position="152"/>
    </location>
</feature>
<dbReference type="EMBL" id="CP011112">
    <property type="protein sequence ID" value="AKU16877.1"/>
    <property type="molecule type" value="Genomic_DNA"/>
</dbReference>
<dbReference type="PATRIC" id="fig|571913.6.peg.3055"/>
<dbReference type="GO" id="GO:0006672">
    <property type="term" value="P:ceramide metabolic process"/>
    <property type="evidence" value="ECO:0007669"/>
    <property type="project" value="InterPro"/>
</dbReference>